<protein>
    <submittedName>
        <fullName evidence="1">Uncharacterized protein</fullName>
    </submittedName>
</protein>
<evidence type="ECO:0000313" key="2">
    <source>
        <dbReference type="Proteomes" id="UP001596011"/>
    </source>
</evidence>
<dbReference type="Proteomes" id="UP001596011">
    <property type="component" value="Unassembled WGS sequence"/>
</dbReference>
<gene>
    <name evidence="1" type="ORF">ACFO6V_04965</name>
</gene>
<evidence type="ECO:0000313" key="1">
    <source>
        <dbReference type="EMBL" id="MFC4627575.1"/>
    </source>
</evidence>
<dbReference type="RefSeq" id="WP_377132848.1">
    <property type="nucleotide sequence ID" value="NZ_JBHSFI010000002.1"/>
</dbReference>
<keyword evidence="2" id="KW-1185">Reference proteome</keyword>
<comment type="caution">
    <text evidence="1">The sequence shown here is derived from an EMBL/GenBank/DDBJ whole genome shotgun (WGS) entry which is preliminary data.</text>
</comment>
<name>A0ABV9HFJ3_9MICO</name>
<proteinExistence type="predicted"/>
<dbReference type="EMBL" id="JBHSFI010000002">
    <property type="protein sequence ID" value="MFC4627575.1"/>
    <property type="molecule type" value="Genomic_DNA"/>
</dbReference>
<reference evidence="2" key="1">
    <citation type="journal article" date="2019" name="Int. J. Syst. Evol. Microbiol.">
        <title>The Global Catalogue of Microorganisms (GCM) 10K type strain sequencing project: providing services to taxonomists for standard genome sequencing and annotation.</title>
        <authorList>
            <consortium name="The Broad Institute Genomics Platform"/>
            <consortium name="The Broad Institute Genome Sequencing Center for Infectious Disease"/>
            <person name="Wu L."/>
            <person name="Ma J."/>
        </authorList>
    </citation>
    <scope>NUCLEOTIDE SEQUENCE [LARGE SCALE GENOMIC DNA]</scope>
    <source>
        <strain evidence="2">CCUG 42722</strain>
    </source>
</reference>
<organism evidence="1 2">
    <name type="scientific">Promicromonospora alba</name>
    <dbReference type="NCBI Taxonomy" id="1616110"/>
    <lineage>
        <taxon>Bacteria</taxon>
        <taxon>Bacillati</taxon>
        <taxon>Actinomycetota</taxon>
        <taxon>Actinomycetes</taxon>
        <taxon>Micrococcales</taxon>
        <taxon>Promicromonosporaceae</taxon>
        <taxon>Promicromonospora</taxon>
    </lineage>
</organism>
<accession>A0ABV9HFJ3</accession>
<sequence>MRSSTERVPKDGSKVVVLTDLRGAVHIELDPEVEHVFEPEERYSPSE</sequence>